<dbReference type="Pfam" id="PF14237">
    <property type="entry name" value="GYF_2"/>
    <property type="match status" value="1"/>
</dbReference>
<feature type="domain" description="RDD" evidence="7">
    <location>
        <begin position="90"/>
        <end position="232"/>
    </location>
</feature>
<evidence type="ECO:0000256" key="6">
    <source>
        <dbReference type="SAM" id="Phobius"/>
    </source>
</evidence>
<comment type="subcellular location">
    <subcellularLocation>
        <location evidence="1">Cell membrane</location>
        <topology evidence="1">Multi-pass membrane protein</topology>
    </subcellularLocation>
</comment>
<feature type="transmembrane region" description="Helical" evidence="6">
    <location>
        <begin position="178"/>
        <end position="197"/>
    </location>
</feature>
<sequence length="240" mass="25631">MASESVPPKHPFETNWYVQAPAQALGPLTGYVLKDMIAKAEIGRDTNIAEVGATEWTRLSDVPVFAALLPPALPGAPGAEAQAFGSGSQYAGFWIRLLAYIIDVLVMEAIALFAGVVLGIILVVTGLAGAAGLPQAGQHHSLPPAFTIIFWIVGFAVTIGYNVYFNSGKWQATPGKRLLGLHLVTITGEPVSAWLAFGRWAAYILDGLTLDIGFLMIAWTREKTGLHDILCGTRVVYGKL</sequence>
<evidence type="ECO:0000256" key="4">
    <source>
        <dbReference type="ARBA" id="ARBA00022989"/>
    </source>
</evidence>
<comment type="caution">
    <text evidence="9">The sequence shown here is derived from an EMBL/GenBank/DDBJ whole genome shotgun (WGS) entry which is preliminary data.</text>
</comment>
<keyword evidence="10" id="KW-1185">Reference proteome</keyword>
<reference evidence="9" key="1">
    <citation type="submission" date="2018-08" db="EMBL/GenBank/DDBJ databases">
        <title>Genomic Encyclopedia of Type Strains, Phase IV (KMG-IV): sequencing the most valuable type-strain genomes for metagenomic binning, comparative biology and taxonomic classification.</title>
        <authorList>
            <person name="Goeker M."/>
        </authorList>
    </citation>
    <scope>NUCLEOTIDE SEQUENCE [LARGE SCALE GENOMIC DNA]</scope>
    <source>
        <strain evidence="9">BW863</strain>
    </source>
</reference>
<evidence type="ECO:0000259" key="7">
    <source>
        <dbReference type="Pfam" id="PF06271"/>
    </source>
</evidence>
<dbReference type="EMBL" id="QUMO01000002">
    <property type="protein sequence ID" value="REF87383.1"/>
    <property type="molecule type" value="Genomic_DNA"/>
</dbReference>
<evidence type="ECO:0000259" key="8">
    <source>
        <dbReference type="Pfam" id="PF14237"/>
    </source>
</evidence>
<dbReference type="Proteomes" id="UP000256900">
    <property type="component" value="Unassembled WGS sequence"/>
</dbReference>
<dbReference type="InterPro" id="IPR010432">
    <property type="entry name" value="RDD"/>
</dbReference>
<dbReference type="Pfam" id="PF06271">
    <property type="entry name" value="RDD"/>
    <property type="match status" value="1"/>
</dbReference>
<dbReference type="RefSeq" id="WP_115835594.1">
    <property type="nucleotide sequence ID" value="NZ_CP025086.1"/>
</dbReference>
<feature type="transmembrane region" description="Helical" evidence="6">
    <location>
        <begin position="148"/>
        <end position="166"/>
    </location>
</feature>
<dbReference type="PANTHER" id="PTHR36115:SF9">
    <property type="entry name" value="LMO1584 PROTEIN"/>
    <property type="match status" value="1"/>
</dbReference>
<evidence type="ECO:0000256" key="5">
    <source>
        <dbReference type="ARBA" id="ARBA00023136"/>
    </source>
</evidence>
<feature type="transmembrane region" description="Helical" evidence="6">
    <location>
        <begin position="97"/>
        <end position="128"/>
    </location>
</feature>
<gene>
    <name evidence="9" type="ORF">DES32_1004</name>
</gene>
<dbReference type="GO" id="GO:0005886">
    <property type="term" value="C:plasma membrane"/>
    <property type="evidence" value="ECO:0007669"/>
    <property type="project" value="UniProtKB-SubCell"/>
</dbReference>
<keyword evidence="5 6" id="KW-0472">Membrane</keyword>
<keyword evidence="2" id="KW-1003">Cell membrane</keyword>
<dbReference type="AlphaFoldDB" id="A0A3D9YXA3"/>
<keyword evidence="4 6" id="KW-1133">Transmembrane helix</keyword>
<keyword evidence="3 6" id="KW-0812">Transmembrane</keyword>
<dbReference type="InterPro" id="IPR025640">
    <property type="entry name" value="GYF_2"/>
</dbReference>
<accession>A0A3D9YXA3</accession>
<name>A0A3D9YXA3_9HYPH</name>
<dbReference type="InterPro" id="IPR051791">
    <property type="entry name" value="Pra-immunoreactive"/>
</dbReference>
<evidence type="ECO:0000256" key="2">
    <source>
        <dbReference type="ARBA" id="ARBA00022475"/>
    </source>
</evidence>
<organism evidence="9 10">
    <name type="scientific">Methylovirgula ligni</name>
    <dbReference type="NCBI Taxonomy" id="569860"/>
    <lineage>
        <taxon>Bacteria</taxon>
        <taxon>Pseudomonadati</taxon>
        <taxon>Pseudomonadota</taxon>
        <taxon>Alphaproteobacteria</taxon>
        <taxon>Hyphomicrobiales</taxon>
        <taxon>Beijerinckiaceae</taxon>
        <taxon>Methylovirgula</taxon>
    </lineage>
</organism>
<dbReference type="OrthoDB" id="9793824at2"/>
<evidence type="ECO:0000313" key="10">
    <source>
        <dbReference type="Proteomes" id="UP000256900"/>
    </source>
</evidence>
<evidence type="ECO:0000313" key="9">
    <source>
        <dbReference type="EMBL" id="REF87383.1"/>
    </source>
</evidence>
<evidence type="ECO:0000256" key="3">
    <source>
        <dbReference type="ARBA" id="ARBA00022692"/>
    </source>
</evidence>
<feature type="domain" description="GYF" evidence="8">
    <location>
        <begin position="16"/>
        <end position="63"/>
    </location>
</feature>
<dbReference type="PANTHER" id="PTHR36115">
    <property type="entry name" value="PROLINE-RICH ANTIGEN HOMOLOG-RELATED"/>
    <property type="match status" value="1"/>
</dbReference>
<protein>
    <submittedName>
        <fullName evidence="9">Putative RDD family membrane protein YckC</fullName>
    </submittedName>
</protein>
<proteinExistence type="predicted"/>
<evidence type="ECO:0000256" key="1">
    <source>
        <dbReference type="ARBA" id="ARBA00004651"/>
    </source>
</evidence>